<gene>
    <name evidence="2" type="ORF">IAA20_01290</name>
</gene>
<dbReference type="EMBL" id="DXBN01000030">
    <property type="protein sequence ID" value="HIZ52566.1"/>
    <property type="molecule type" value="Genomic_DNA"/>
</dbReference>
<dbReference type="PROSITE" id="PS51257">
    <property type="entry name" value="PROKAR_LIPOPROTEIN"/>
    <property type="match status" value="1"/>
</dbReference>
<evidence type="ECO:0000313" key="2">
    <source>
        <dbReference type="EMBL" id="HIZ52566.1"/>
    </source>
</evidence>
<dbReference type="Proteomes" id="UP000824063">
    <property type="component" value="Unassembled WGS sequence"/>
</dbReference>
<dbReference type="AlphaFoldDB" id="A0A9D2F5Q8"/>
<accession>A0A9D2F5Q8</accession>
<sequence length="87" mass="9418">MDEEIKIYGWLSILAISVALSGCGTTKETTGGSSAVAETSNSPIEDSKGNQAEYQDYIFLELNLEENIAAIKDYQGEFLFSNDATSI</sequence>
<comment type="caution">
    <text evidence="2">The sequence shown here is derived from an EMBL/GenBank/DDBJ whole genome shotgun (WGS) entry which is preliminary data.</text>
</comment>
<evidence type="ECO:0000313" key="3">
    <source>
        <dbReference type="Proteomes" id="UP000824063"/>
    </source>
</evidence>
<feature type="region of interest" description="Disordered" evidence="1">
    <location>
        <begin position="25"/>
        <end position="48"/>
    </location>
</feature>
<reference evidence="2" key="2">
    <citation type="submission" date="2021-04" db="EMBL/GenBank/DDBJ databases">
        <authorList>
            <person name="Gilroy R."/>
        </authorList>
    </citation>
    <scope>NUCLEOTIDE SEQUENCE</scope>
    <source>
        <strain evidence="2">CHK172-16539</strain>
    </source>
</reference>
<evidence type="ECO:0000256" key="1">
    <source>
        <dbReference type="SAM" id="MobiDB-lite"/>
    </source>
</evidence>
<proteinExistence type="predicted"/>
<reference evidence="2" key="1">
    <citation type="journal article" date="2021" name="PeerJ">
        <title>Extensive microbial diversity within the chicken gut microbiome revealed by metagenomics and culture.</title>
        <authorList>
            <person name="Gilroy R."/>
            <person name="Ravi A."/>
            <person name="Getino M."/>
            <person name="Pursley I."/>
            <person name="Horton D.L."/>
            <person name="Alikhan N.F."/>
            <person name="Baker D."/>
            <person name="Gharbi K."/>
            <person name="Hall N."/>
            <person name="Watson M."/>
            <person name="Adriaenssens E.M."/>
            <person name="Foster-Nyarko E."/>
            <person name="Jarju S."/>
            <person name="Secka A."/>
            <person name="Antonio M."/>
            <person name="Oren A."/>
            <person name="Chaudhuri R.R."/>
            <person name="La Ragione R."/>
            <person name="Hildebrand F."/>
            <person name="Pallen M.J."/>
        </authorList>
    </citation>
    <scope>NUCLEOTIDE SEQUENCE</scope>
    <source>
        <strain evidence="2">CHK172-16539</strain>
    </source>
</reference>
<organism evidence="2 3">
    <name type="scientific">Candidatus Enterococcus avicola</name>
    <dbReference type="NCBI Taxonomy" id="2838561"/>
    <lineage>
        <taxon>Bacteria</taxon>
        <taxon>Bacillati</taxon>
        <taxon>Bacillota</taxon>
        <taxon>Bacilli</taxon>
        <taxon>Lactobacillales</taxon>
        <taxon>Enterococcaceae</taxon>
        <taxon>Enterococcus</taxon>
    </lineage>
</organism>
<name>A0A9D2F5Q8_9ENTE</name>
<protein>
    <submittedName>
        <fullName evidence="2">Uncharacterized protein</fullName>
    </submittedName>
</protein>